<evidence type="ECO:0000313" key="2">
    <source>
        <dbReference type="Proteomes" id="UP000682782"/>
    </source>
</evidence>
<dbReference type="EMBL" id="CP068393">
    <property type="protein sequence ID" value="QUC67056.1"/>
    <property type="molecule type" value="Genomic_DNA"/>
</dbReference>
<accession>A0AC61MWP2</accession>
<reference evidence="1" key="1">
    <citation type="submission" date="2021-01" db="EMBL/GenBank/DDBJ databases">
        <title>Complete genome sequence of Clostridiales bacterium R-7.</title>
        <authorList>
            <person name="Mahoney-Kurpe S.C."/>
            <person name="Palevich N."/>
            <person name="Koike S."/>
            <person name="Moon C.D."/>
            <person name="Attwood G.T."/>
        </authorList>
    </citation>
    <scope>NUCLEOTIDE SEQUENCE</scope>
    <source>
        <strain evidence="1">R-7</strain>
    </source>
</reference>
<evidence type="ECO:0000313" key="1">
    <source>
        <dbReference type="EMBL" id="QUC67056.1"/>
    </source>
</evidence>
<gene>
    <name evidence="1" type="ORF">JYE49_14685</name>
</gene>
<protein>
    <submittedName>
        <fullName evidence="1">Uncharacterized protein</fullName>
    </submittedName>
</protein>
<proteinExistence type="predicted"/>
<organism evidence="1 2">
    <name type="scientific">Aristaeella hokkaidonensis</name>
    <dbReference type="NCBI Taxonomy" id="3046382"/>
    <lineage>
        <taxon>Bacteria</taxon>
        <taxon>Bacillati</taxon>
        <taxon>Bacillota</taxon>
        <taxon>Clostridia</taxon>
        <taxon>Eubacteriales</taxon>
        <taxon>Aristaeellaceae</taxon>
        <taxon>Aristaeella</taxon>
    </lineage>
</organism>
<sequence>MKNPVLSLVLSALLIILSVSGCFAEAQQAEAALPDGVYSVLFSTDSSMFRVNETCNGRGTLTVENGTMTLHITLISKKILNLFPGLAKDAREEGAVLLEPTLDQVTYPDGITEEVFGFDVPVPVLEEEFDLALIGTKGKWYDHKVIVSDPLPIEEDDKE</sequence>
<dbReference type="Proteomes" id="UP000682782">
    <property type="component" value="Chromosome"/>
</dbReference>
<name>A0AC61MWP2_9FIRM</name>
<keyword evidence="2" id="KW-1185">Reference proteome</keyword>